<name>A0A940WWI2_9ACTN</name>
<gene>
    <name evidence="3" type="ORF">JOL79_31015</name>
</gene>
<dbReference type="EMBL" id="JAFCNB010000028">
    <property type="protein sequence ID" value="MBP2708219.1"/>
    <property type="molecule type" value="Genomic_DNA"/>
</dbReference>
<protein>
    <submittedName>
        <fullName evidence="3">DUF998 domain-containing protein</fullName>
    </submittedName>
</protein>
<dbReference type="Pfam" id="PF06197">
    <property type="entry name" value="DUF998"/>
    <property type="match status" value="1"/>
</dbReference>
<keyword evidence="2" id="KW-0812">Transmembrane</keyword>
<evidence type="ECO:0000313" key="3">
    <source>
        <dbReference type="EMBL" id="MBP2708219.1"/>
    </source>
</evidence>
<evidence type="ECO:0000313" key="4">
    <source>
        <dbReference type="Proteomes" id="UP000674234"/>
    </source>
</evidence>
<proteinExistence type="predicted"/>
<sequence length="93" mass="9414">MTYDSASAHGRVTMCRLSLTGVIGPVLSVVVFTVAGMLRPGYSPVHQAISALGNGTGGLLIDAAGVLMGAGTRGTTPGTRRSATDSSEARSHR</sequence>
<feature type="compositionally biased region" description="Low complexity" evidence="1">
    <location>
        <begin position="70"/>
        <end position="81"/>
    </location>
</feature>
<reference evidence="3" key="1">
    <citation type="submission" date="2021-02" db="EMBL/GenBank/DDBJ databases">
        <title>Draft genome sequence of Microbispora sp. RL4-1S isolated from rice leaves in Thailand.</title>
        <authorList>
            <person name="Muangham S."/>
            <person name="Duangmal K."/>
        </authorList>
    </citation>
    <scope>NUCLEOTIDE SEQUENCE</scope>
    <source>
        <strain evidence="3">RL4-1S</strain>
    </source>
</reference>
<accession>A0A940WWI2</accession>
<evidence type="ECO:0000256" key="2">
    <source>
        <dbReference type="SAM" id="Phobius"/>
    </source>
</evidence>
<keyword evidence="4" id="KW-1185">Reference proteome</keyword>
<keyword evidence="2" id="KW-0472">Membrane</keyword>
<feature type="transmembrane region" description="Helical" evidence="2">
    <location>
        <begin position="17"/>
        <end position="38"/>
    </location>
</feature>
<comment type="caution">
    <text evidence="3">The sequence shown here is derived from an EMBL/GenBank/DDBJ whole genome shotgun (WGS) entry which is preliminary data.</text>
</comment>
<organism evidence="3 4">
    <name type="scientific">Microbispora oryzae</name>
    <dbReference type="NCBI Taxonomy" id="2806554"/>
    <lineage>
        <taxon>Bacteria</taxon>
        <taxon>Bacillati</taxon>
        <taxon>Actinomycetota</taxon>
        <taxon>Actinomycetes</taxon>
        <taxon>Streptosporangiales</taxon>
        <taxon>Streptosporangiaceae</taxon>
        <taxon>Microbispora</taxon>
    </lineage>
</organism>
<feature type="region of interest" description="Disordered" evidence="1">
    <location>
        <begin position="70"/>
        <end position="93"/>
    </location>
</feature>
<dbReference type="Proteomes" id="UP000674234">
    <property type="component" value="Unassembled WGS sequence"/>
</dbReference>
<dbReference type="InterPro" id="IPR009339">
    <property type="entry name" value="DUF998"/>
</dbReference>
<dbReference type="RefSeq" id="WP_210159483.1">
    <property type="nucleotide sequence ID" value="NZ_JAFCNB010000028.1"/>
</dbReference>
<dbReference type="AlphaFoldDB" id="A0A940WWI2"/>
<keyword evidence="2" id="KW-1133">Transmembrane helix</keyword>
<evidence type="ECO:0000256" key="1">
    <source>
        <dbReference type="SAM" id="MobiDB-lite"/>
    </source>
</evidence>